<proteinExistence type="predicted"/>
<comment type="caution">
    <text evidence="2">The sequence shown here is derived from an EMBL/GenBank/DDBJ whole genome shotgun (WGS) entry which is preliminary data.</text>
</comment>
<feature type="compositionally biased region" description="Low complexity" evidence="1">
    <location>
        <begin position="278"/>
        <end position="298"/>
    </location>
</feature>
<feature type="region of interest" description="Disordered" evidence="1">
    <location>
        <begin position="136"/>
        <end position="168"/>
    </location>
</feature>
<dbReference type="EMBL" id="JAULSR010000006">
    <property type="protein sequence ID" value="KAK0615652.1"/>
    <property type="molecule type" value="Genomic_DNA"/>
</dbReference>
<feature type="compositionally biased region" description="Polar residues" evidence="1">
    <location>
        <begin position="144"/>
        <end position="165"/>
    </location>
</feature>
<evidence type="ECO:0000313" key="2">
    <source>
        <dbReference type="EMBL" id="KAK0615652.1"/>
    </source>
</evidence>
<name>A0AA40BW24_9PEZI</name>
<organism evidence="2 3">
    <name type="scientific">Bombardia bombarda</name>
    <dbReference type="NCBI Taxonomy" id="252184"/>
    <lineage>
        <taxon>Eukaryota</taxon>
        <taxon>Fungi</taxon>
        <taxon>Dikarya</taxon>
        <taxon>Ascomycota</taxon>
        <taxon>Pezizomycotina</taxon>
        <taxon>Sordariomycetes</taxon>
        <taxon>Sordariomycetidae</taxon>
        <taxon>Sordariales</taxon>
        <taxon>Lasiosphaeriaceae</taxon>
        <taxon>Bombardia</taxon>
    </lineage>
</organism>
<sequence>MHLASSSTAKMRPFFAGQTAGWTPYQIADPLVQLTGPENLIQWRNALGRHLQDLGLDNLIFHRTSPELMAGFTTEERTLAYQTTLRSIGNPLLQYIEHQTGFSFSADSTLDVNRLYIGVMEWVPGMHSPIQESFSPIGEPPSSVGETTRAVQDTASDDTMPTLPSSVEEMPTPFRNVHGLVTEFTTLDLTKFDNLNAFRQRFVELWMGLYRIGVQFPNVVLASFLVNGLCSHSDPVWVRNLTDSVASDGIGFYEVMRRVARRANLELGTPEAQPNNYSVGAGSSQTSSSNSSPTNRRPAPLPRLPPGMNRQQLVHSMAQNGALARNPSQLLSLQHHDCSQIVFCNLPRCQRFHGIDEPFHKFCGRHHRGGDTKCWDMRELKQRMRENQKKDEDDKKRRKRH</sequence>
<gene>
    <name evidence="2" type="ORF">B0T17DRAFT_644733</name>
</gene>
<accession>A0AA40BW24</accession>
<feature type="region of interest" description="Disordered" evidence="1">
    <location>
        <begin position="382"/>
        <end position="401"/>
    </location>
</feature>
<feature type="region of interest" description="Disordered" evidence="1">
    <location>
        <begin position="267"/>
        <end position="308"/>
    </location>
</feature>
<dbReference type="Proteomes" id="UP001174934">
    <property type="component" value="Unassembled WGS sequence"/>
</dbReference>
<dbReference type="AlphaFoldDB" id="A0AA40BW24"/>
<protein>
    <submittedName>
        <fullName evidence="2">Uncharacterized protein</fullName>
    </submittedName>
</protein>
<keyword evidence="3" id="KW-1185">Reference proteome</keyword>
<reference evidence="2" key="1">
    <citation type="submission" date="2023-06" db="EMBL/GenBank/DDBJ databases">
        <title>Genome-scale phylogeny and comparative genomics of the fungal order Sordariales.</title>
        <authorList>
            <consortium name="Lawrence Berkeley National Laboratory"/>
            <person name="Hensen N."/>
            <person name="Bonometti L."/>
            <person name="Westerberg I."/>
            <person name="Brannstrom I.O."/>
            <person name="Guillou S."/>
            <person name="Cros-Aarteil S."/>
            <person name="Calhoun S."/>
            <person name="Haridas S."/>
            <person name="Kuo A."/>
            <person name="Mondo S."/>
            <person name="Pangilinan J."/>
            <person name="Riley R."/>
            <person name="LaButti K."/>
            <person name="Andreopoulos B."/>
            <person name="Lipzen A."/>
            <person name="Chen C."/>
            <person name="Yanf M."/>
            <person name="Daum C."/>
            <person name="Ng V."/>
            <person name="Clum A."/>
            <person name="Steindorff A."/>
            <person name="Ohm R."/>
            <person name="Martin F."/>
            <person name="Silar P."/>
            <person name="Natvig D."/>
            <person name="Lalanne C."/>
            <person name="Gautier V."/>
            <person name="Ament-velasquez S.L."/>
            <person name="Kruys A."/>
            <person name="Hutchinson M.I."/>
            <person name="Powell A.J."/>
            <person name="Barry K."/>
            <person name="Miller A.N."/>
            <person name="Grigoriev I.V."/>
            <person name="Debuchy R."/>
            <person name="Gladieux P."/>
            <person name="Thoren M.H."/>
            <person name="Johannesson H."/>
        </authorList>
    </citation>
    <scope>NUCLEOTIDE SEQUENCE</scope>
    <source>
        <strain evidence="2">SMH3391-2</strain>
    </source>
</reference>
<evidence type="ECO:0000313" key="3">
    <source>
        <dbReference type="Proteomes" id="UP001174934"/>
    </source>
</evidence>
<feature type="compositionally biased region" description="Basic and acidic residues" evidence="1">
    <location>
        <begin position="382"/>
        <end position="395"/>
    </location>
</feature>
<evidence type="ECO:0000256" key="1">
    <source>
        <dbReference type="SAM" id="MobiDB-lite"/>
    </source>
</evidence>